<dbReference type="RefSeq" id="XP_659857.1">
    <property type="nucleotide sequence ID" value="XM_654765.2"/>
</dbReference>
<dbReference type="PANTHER" id="PTHR13420">
    <property type="entry name" value="UPF0235 PROTEIN C15ORF40"/>
    <property type="match status" value="1"/>
</dbReference>
<accession>C8VMU9</accession>
<dbReference type="PANTHER" id="PTHR13420:SF7">
    <property type="entry name" value="UPF0235 PROTEIN C15ORF40"/>
    <property type="match status" value="1"/>
</dbReference>
<dbReference type="AlphaFoldDB" id="Q5BB27"/>
<dbReference type="Gene3D" id="3.30.1200.10">
    <property type="entry name" value="YggU-like"/>
    <property type="match status" value="1"/>
</dbReference>
<organism evidence="2 3">
    <name type="scientific">Emericella nidulans (strain FGSC A4 / ATCC 38163 / CBS 112.46 / NRRL 194 / M139)</name>
    <name type="common">Aspergillus nidulans</name>
    <dbReference type="NCBI Taxonomy" id="227321"/>
    <lineage>
        <taxon>Eukaryota</taxon>
        <taxon>Fungi</taxon>
        <taxon>Dikarya</taxon>
        <taxon>Ascomycota</taxon>
        <taxon>Pezizomycotina</taxon>
        <taxon>Eurotiomycetes</taxon>
        <taxon>Eurotiomycetidae</taxon>
        <taxon>Eurotiales</taxon>
        <taxon>Aspergillaceae</taxon>
        <taxon>Aspergillus</taxon>
        <taxon>Aspergillus subgen. Nidulantes</taxon>
    </lineage>
</organism>
<reference evidence="3" key="2">
    <citation type="journal article" date="2009" name="Fungal Genet. Biol.">
        <title>The 2008 update of the Aspergillus nidulans genome annotation: a community effort.</title>
        <authorList>
            <person name="Wortman J.R."/>
            <person name="Gilsenan J.M."/>
            <person name="Joardar V."/>
            <person name="Deegan J."/>
            <person name="Clutterbuck J."/>
            <person name="Andersen M.R."/>
            <person name="Archer D."/>
            <person name="Bencina M."/>
            <person name="Braus G."/>
            <person name="Coutinho P."/>
            <person name="von Dohren H."/>
            <person name="Doonan J."/>
            <person name="Driessen A.J."/>
            <person name="Durek P."/>
            <person name="Espeso E."/>
            <person name="Fekete E."/>
            <person name="Flipphi M."/>
            <person name="Estrada C.G."/>
            <person name="Geysens S."/>
            <person name="Goldman G."/>
            <person name="de Groot P.W."/>
            <person name="Hansen K."/>
            <person name="Harris S.D."/>
            <person name="Heinekamp T."/>
            <person name="Helmstaedt K."/>
            <person name="Henrissat B."/>
            <person name="Hofmann G."/>
            <person name="Homan T."/>
            <person name="Horio T."/>
            <person name="Horiuchi H."/>
            <person name="James S."/>
            <person name="Jones M."/>
            <person name="Karaffa L."/>
            <person name="Karanyi Z."/>
            <person name="Kato M."/>
            <person name="Keller N."/>
            <person name="Kelly D.E."/>
            <person name="Kiel J.A."/>
            <person name="Kim J.M."/>
            <person name="van der Klei I.J."/>
            <person name="Klis F.M."/>
            <person name="Kovalchuk A."/>
            <person name="Krasevec N."/>
            <person name="Kubicek C.P."/>
            <person name="Liu B."/>
            <person name="Maccabe A."/>
            <person name="Meyer V."/>
            <person name="Mirabito P."/>
            <person name="Miskei M."/>
            <person name="Mos M."/>
            <person name="Mullins J."/>
            <person name="Nelson D.R."/>
            <person name="Nielsen J."/>
            <person name="Oakley B.R."/>
            <person name="Osmani S.A."/>
            <person name="Pakula T."/>
            <person name="Paszewski A."/>
            <person name="Paulsen I."/>
            <person name="Pilsyk S."/>
            <person name="Pocsi I."/>
            <person name="Punt P.J."/>
            <person name="Ram A.F."/>
            <person name="Ren Q."/>
            <person name="Robellet X."/>
            <person name="Robson G."/>
            <person name="Seiboth B."/>
            <person name="van Solingen P."/>
            <person name="Specht T."/>
            <person name="Sun J."/>
            <person name="Taheri-Talesh N."/>
            <person name="Takeshita N."/>
            <person name="Ussery D."/>
            <person name="vanKuyk P.A."/>
            <person name="Visser H."/>
            <person name="van de Vondervoort P.J."/>
            <person name="de Vries R.P."/>
            <person name="Walton J."/>
            <person name="Xiang X."/>
            <person name="Xiong Y."/>
            <person name="Zeng A.P."/>
            <person name="Brandt B.W."/>
            <person name="Cornell M.J."/>
            <person name="van den Hondel C.A."/>
            <person name="Visser J."/>
            <person name="Oliver S.G."/>
            <person name="Turner G."/>
        </authorList>
    </citation>
    <scope>GENOME REANNOTATION</scope>
    <source>
        <strain evidence="3">FGSC A4 / ATCC 38163 / CBS 112.46 / NRRL 194 / M139</strain>
    </source>
</reference>
<dbReference type="HOGENOM" id="CLU_130694_1_0_1"/>
<dbReference type="NCBIfam" id="TIGR00251">
    <property type="entry name" value="DUF167 family protein"/>
    <property type="match status" value="1"/>
</dbReference>
<evidence type="ECO:0000256" key="1">
    <source>
        <dbReference type="ARBA" id="ARBA00010364"/>
    </source>
</evidence>
<dbReference type="Pfam" id="PF02594">
    <property type="entry name" value="DUF167"/>
    <property type="match status" value="1"/>
</dbReference>
<dbReference type="InterPro" id="IPR003746">
    <property type="entry name" value="DUF167"/>
</dbReference>
<dbReference type="Proteomes" id="UP000000560">
    <property type="component" value="Chromosome VII"/>
</dbReference>
<dbReference type="OMA" id="QIACHVK"/>
<dbReference type="eggNOG" id="KOG3276">
    <property type="taxonomic scope" value="Eukaryota"/>
</dbReference>
<dbReference type="SMART" id="SM01152">
    <property type="entry name" value="DUF167"/>
    <property type="match status" value="1"/>
</dbReference>
<proteinExistence type="inferred from homology"/>
<gene>
    <name evidence="2" type="ORF">ANIA_02253</name>
</gene>
<dbReference type="EMBL" id="BN001307">
    <property type="protein sequence ID" value="CBF86471.1"/>
    <property type="molecule type" value="Genomic_DNA"/>
</dbReference>
<name>Q5BB27_EMENI</name>
<accession>Q5BB27</accession>
<dbReference type="HAMAP" id="MF_00634">
    <property type="entry name" value="UPF0235"/>
    <property type="match status" value="1"/>
</dbReference>
<dbReference type="GeneID" id="2875331"/>
<sequence length="130" mass="14177">MPPSSMLRLVRIASKTSRNKSQKLANRYNLHISCRVKPNASGGREGITAVGNETVDVCVAAVPRDGEANLAVSQVFAKVFNVAKSDVGVIHGLKSRDKVLCIFNLDIGTETEERFLERAGKRLQDAVIKK</sequence>
<dbReference type="InterPro" id="IPR036591">
    <property type="entry name" value="YggU-like_sf"/>
</dbReference>
<evidence type="ECO:0000313" key="2">
    <source>
        <dbReference type="EMBL" id="CBF86471.1"/>
    </source>
</evidence>
<dbReference type="VEuPathDB" id="FungiDB:AN2253"/>
<dbReference type="STRING" id="227321.Q5BB27"/>
<protein>
    <submittedName>
        <fullName evidence="2">DUF167 domain protein (AFU_orthologue AFUA_5G06647)</fullName>
    </submittedName>
</protein>
<reference evidence="3" key="1">
    <citation type="journal article" date="2005" name="Nature">
        <title>Sequencing of Aspergillus nidulans and comparative analysis with A. fumigatus and A. oryzae.</title>
        <authorList>
            <person name="Galagan J.E."/>
            <person name="Calvo S.E."/>
            <person name="Cuomo C."/>
            <person name="Ma L.J."/>
            <person name="Wortman J.R."/>
            <person name="Batzoglou S."/>
            <person name="Lee S.I."/>
            <person name="Basturkmen M."/>
            <person name="Spevak C.C."/>
            <person name="Clutterbuck J."/>
            <person name="Kapitonov V."/>
            <person name="Jurka J."/>
            <person name="Scazzocchio C."/>
            <person name="Farman M."/>
            <person name="Butler J."/>
            <person name="Purcell S."/>
            <person name="Harris S."/>
            <person name="Braus G.H."/>
            <person name="Draht O."/>
            <person name="Busch S."/>
            <person name="D'Enfert C."/>
            <person name="Bouchier C."/>
            <person name="Goldman G.H."/>
            <person name="Bell-Pedersen D."/>
            <person name="Griffiths-Jones S."/>
            <person name="Doonan J.H."/>
            <person name="Yu J."/>
            <person name="Vienken K."/>
            <person name="Pain A."/>
            <person name="Freitag M."/>
            <person name="Selker E.U."/>
            <person name="Archer D.B."/>
            <person name="Penalva M.A."/>
            <person name="Oakley B.R."/>
            <person name="Momany M."/>
            <person name="Tanaka T."/>
            <person name="Kumagai T."/>
            <person name="Asai K."/>
            <person name="Machida M."/>
            <person name="Nierman W.C."/>
            <person name="Denning D.W."/>
            <person name="Caddick M."/>
            <person name="Hynes M."/>
            <person name="Paoletti M."/>
            <person name="Fischer R."/>
            <person name="Miller B."/>
            <person name="Dyer P."/>
            <person name="Sachs M.S."/>
            <person name="Osmani S.A."/>
            <person name="Birren B.W."/>
        </authorList>
    </citation>
    <scope>NUCLEOTIDE SEQUENCE [LARGE SCALE GENOMIC DNA]</scope>
    <source>
        <strain evidence="3">FGSC A4 / ATCC 38163 / CBS 112.46 / NRRL 194 / M139</strain>
    </source>
</reference>
<comment type="similarity">
    <text evidence="1">Belongs to the UPF0235 family.</text>
</comment>
<dbReference type="SUPFAM" id="SSF69786">
    <property type="entry name" value="YggU-like"/>
    <property type="match status" value="1"/>
</dbReference>
<dbReference type="OrthoDB" id="244097at2759"/>
<dbReference type="KEGG" id="ani:ANIA_02253"/>
<dbReference type="InParanoid" id="Q5BB27"/>
<evidence type="ECO:0000313" key="3">
    <source>
        <dbReference type="Proteomes" id="UP000000560"/>
    </source>
</evidence>
<keyword evidence="3" id="KW-1185">Reference proteome</keyword>
<dbReference type="GO" id="GO:0005737">
    <property type="term" value="C:cytoplasm"/>
    <property type="evidence" value="ECO:0000318"/>
    <property type="project" value="GO_Central"/>
</dbReference>